<dbReference type="GO" id="GO:0071031">
    <property type="term" value="P:nuclear mRNA surveillance of mRNA 3'-end processing"/>
    <property type="evidence" value="ECO:0007669"/>
    <property type="project" value="TreeGrafter"/>
</dbReference>
<dbReference type="GO" id="GO:0031499">
    <property type="term" value="C:TRAMP complex"/>
    <property type="evidence" value="ECO:0007669"/>
    <property type="project" value="TreeGrafter"/>
</dbReference>
<feature type="region of interest" description="Disordered" evidence="10">
    <location>
        <begin position="349"/>
        <end position="440"/>
    </location>
</feature>
<evidence type="ECO:0000256" key="5">
    <source>
        <dbReference type="ARBA" id="ARBA00022833"/>
    </source>
</evidence>
<dbReference type="GO" id="GO:0071037">
    <property type="term" value="P:nuclear polyadenylation-dependent snRNA catabolic process"/>
    <property type="evidence" value="ECO:0007669"/>
    <property type="project" value="TreeGrafter"/>
</dbReference>
<feature type="non-terminal residue" evidence="12">
    <location>
        <position position="1"/>
    </location>
</feature>
<dbReference type="GO" id="GO:0008270">
    <property type="term" value="F:zinc ion binding"/>
    <property type="evidence" value="ECO:0007669"/>
    <property type="project" value="UniProtKB-KW"/>
</dbReference>
<dbReference type="Gene3D" id="4.10.60.10">
    <property type="entry name" value="Zinc finger, CCHC-type"/>
    <property type="match status" value="2"/>
</dbReference>
<dbReference type="GO" id="GO:0071038">
    <property type="term" value="P:TRAMP-dependent tRNA surveillance pathway"/>
    <property type="evidence" value="ECO:0007669"/>
    <property type="project" value="TreeGrafter"/>
</dbReference>
<evidence type="ECO:0000256" key="4">
    <source>
        <dbReference type="ARBA" id="ARBA00022771"/>
    </source>
</evidence>
<feature type="region of interest" description="Disordered" evidence="10">
    <location>
        <begin position="252"/>
        <end position="285"/>
    </location>
</feature>
<protein>
    <recommendedName>
        <fullName evidence="7">Zinc finger CCHC domain-containing protein 7</fullName>
    </recommendedName>
    <alternativeName>
        <fullName evidence="8">TRAMP-like complex RNA-binding factor ZCCHC7</fullName>
    </alternativeName>
</protein>
<evidence type="ECO:0000256" key="3">
    <source>
        <dbReference type="ARBA" id="ARBA00022737"/>
    </source>
</evidence>
<proteinExistence type="evidence at transcript level"/>
<dbReference type="InterPro" id="IPR051644">
    <property type="entry name" value="TRAMP_AT-DNA-binding"/>
</dbReference>
<keyword evidence="12" id="KW-0436">Ligase</keyword>
<dbReference type="GO" id="GO:0071036">
    <property type="term" value="P:nuclear polyadenylation-dependent snoRNA catabolic process"/>
    <property type="evidence" value="ECO:0007669"/>
    <property type="project" value="TreeGrafter"/>
</dbReference>
<dbReference type="EMBL" id="GANO01003168">
    <property type="protein sequence ID" value="JAB56703.1"/>
    <property type="molecule type" value="mRNA"/>
</dbReference>
<evidence type="ECO:0000259" key="11">
    <source>
        <dbReference type="PROSITE" id="PS50158"/>
    </source>
</evidence>
<feature type="region of interest" description="Disordered" evidence="10">
    <location>
        <begin position="823"/>
        <end position="867"/>
    </location>
</feature>
<keyword evidence="6" id="KW-0539">Nucleus</keyword>
<evidence type="ECO:0000256" key="6">
    <source>
        <dbReference type="ARBA" id="ARBA00023242"/>
    </source>
</evidence>
<comment type="subcellular location">
    <subcellularLocation>
        <location evidence="1">Nucleus</location>
    </subcellularLocation>
</comment>
<evidence type="ECO:0000256" key="10">
    <source>
        <dbReference type="SAM" id="MobiDB-lite"/>
    </source>
</evidence>
<dbReference type="GO" id="GO:0071039">
    <property type="term" value="P:nuclear polyadenylation-dependent CUT catabolic process"/>
    <property type="evidence" value="ECO:0007669"/>
    <property type="project" value="TreeGrafter"/>
</dbReference>
<feature type="compositionally biased region" description="Basic residues" evidence="10">
    <location>
        <begin position="823"/>
        <end position="833"/>
    </location>
</feature>
<feature type="domain" description="CCHC-type" evidence="11">
    <location>
        <begin position="647"/>
        <end position="662"/>
    </location>
</feature>
<dbReference type="InterPro" id="IPR001878">
    <property type="entry name" value="Znf_CCHC"/>
</dbReference>
<evidence type="ECO:0000256" key="2">
    <source>
        <dbReference type="ARBA" id="ARBA00022723"/>
    </source>
</evidence>
<dbReference type="SMART" id="SM00343">
    <property type="entry name" value="ZnF_C2HC"/>
    <property type="match status" value="4"/>
</dbReference>
<keyword evidence="3" id="KW-0677">Repeat</keyword>
<keyword evidence="2" id="KW-0479">Metal-binding</keyword>
<evidence type="ECO:0000313" key="12">
    <source>
        <dbReference type="EMBL" id="JAB56703.1"/>
    </source>
</evidence>
<feature type="compositionally biased region" description="Basic and acidic residues" evidence="10">
    <location>
        <begin position="834"/>
        <end position="858"/>
    </location>
</feature>
<evidence type="ECO:0000256" key="9">
    <source>
        <dbReference type="PROSITE-ProRule" id="PRU00047"/>
    </source>
</evidence>
<dbReference type="PANTHER" id="PTHR46543">
    <property type="entry name" value="ZINC FINGER CCHC DOMAIN-CONTAINING PROTEIN 7"/>
    <property type="match status" value="1"/>
</dbReference>
<dbReference type="PANTHER" id="PTHR46543:SF1">
    <property type="entry name" value="ZINC FINGER CCHC DOMAIN-CONTAINING PROTEIN 7"/>
    <property type="match status" value="1"/>
</dbReference>
<name>U5EH59_9DIPT</name>
<dbReference type="GO" id="GO:0071035">
    <property type="term" value="P:nuclear polyadenylation-dependent rRNA catabolic process"/>
    <property type="evidence" value="ECO:0007669"/>
    <property type="project" value="TreeGrafter"/>
</dbReference>
<sequence length="1304" mass="148147">DEIDMKELEVELYSQIHHSNEIVSSSTICKNVENLAENLDTNPTVPSMISHNKNPARKKRMKQFYAKVASNVINYPAIGNRSQKTNSGAVVAASASAGSSGVQKQFVPYTSIISGLDIANLANQKASSTSKFFNIDKSSNKNMNELRLNPTNPKNQRKLKLLKKMRAKKAKAQEIRNKNQINSQKVSSIILVSSDEEDGNQVETAAEIKVENNMIAEEEDEDDVVEIKLPPPPMVSLLESSDTEDYECGKNDIKPVSLPMNPIKPLKLTPNKPKKKTISPRCVSPSNSSIMSDDFIGQNDRCRLTNHFSESILNDEELSYENFNFSDANNKNEPQQLSSTKIQEIEISATSDCSNSSDAHEQSQIELHPSDDEEQNEASVYDMKGAISEGKQRRPSQHQGNDPNDSDGNLSTHSKKSNTSKKSSSSSISSKRRKYNTSENYSDSDFVTILNDMANNSQSENDVDDSDDDESDCKIFSNNTSLIVIDGDSHSEENQSFKLSDVVIHTKTNAPEIVEIDAIEFNVPKEQLSLSKNIPTLQESISKKSSGQKRTRKSRDECDNILDFYDKSSEISWNDEMRRFYNESWYGEDFNVSTVMFNMPRDQDKHWKIIQKDKYPVSSNKKVFCMNCNDWGHHRQSCRQPVKPIVCHMCGEQGHREPRCPNTICLNCGKKTKTFTNHCYDCVKELNSICHLCKIRGHIAVRCPDKWRRYHSTITDDSRLNSKIVRNTATNYCSICTKRGHVAHNCMSAQRIFERTPTTTDIKSYQPIYRSQSPHRNSNHYKLSLFSTHNYEFNLNGSGERSPNSDDEKSYYYRFQKAVGLVKKPKKNKKKKQKTLEKEEQTIVVEKNPEQNKSDEKTPNISIDDDSNYSFSEFYPNQSKNSSITLPDFIPLTSPDTPAILEAAPAPKEAPVIPEQPIDAKIFLSKIHARILLSMSGASYLKKSSEKFQLNVRMEFKQFGSILIVNGLNKMQESFHTELIAYLRDKEVNERTNAMGMNCVPKNKQKLISFLREQFALIEKTTGSVGDLHARLLVCEKQSSLKQCDRLRRILNIILFGKFGLGDGQTHLQSLKTSLDTLEKDPSIMDTISPDFRNEINEHFRYIFTPFNHKNYEKFVNQFYALRKSKQLERVNINLSTGEMNNSSTVTSTSNNNFNTSMPPPAPTQISPAIPSGRLLAAMEHIKEITNKPTANNTAGDLIMNILAENDQEKAVNESISASSTPKQQKPYMKKSKYLLKDCEFYIKQLDNVEALKKIQKIQEKFNRNKFRFSDFMNLNRVHNHLKHKMKQQQIVSSSSTSMMSKTI</sequence>
<dbReference type="SUPFAM" id="SSF57756">
    <property type="entry name" value="Retrovirus zinc finger-like domains"/>
    <property type="match status" value="1"/>
</dbReference>
<accession>U5EH59</accession>
<keyword evidence="5" id="KW-0862">Zinc</keyword>
<feature type="compositionally biased region" description="Polar residues" evidence="10">
    <location>
        <begin position="397"/>
        <end position="410"/>
    </location>
</feature>
<evidence type="ECO:0000256" key="8">
    <source>
        <dbReference type="ARBA" id="ARBA00043023"/>
    </source>
</evidence>
<feature type="compositionally biased region" description="Low complexity" evidence="10">
    <location>
        <begin position="261"/>
        <end position="271"/>
    </location>
</feature>
<organism evidence="12">
    <name type="scientific">Corethrella appendiculata</name>
    <dbReference type="NCBI Taxonomy" id="1370023"/>
    <lineage>
        <taxon>Eukaryota</taxon>
        <taxon>Metazoa</taxon>
        <taxon>Ecdysozoa</taxon>
        <taxon>Arthropoda</taxon>
        <taxon>Hexapoda</taxon>
        <taxon>Insecta</taxon>
        <taxon>Pterygota</taxon>
        <taxon>Neoptera</taxon>
        <taxon>Endopterygota</taxon>
        <taxon>Diptera</taxon>
        <taxon>Nematocera</taxon>
        <taxon>Culicoidea</taxon>
        <taxon>Chaoboridae</taxon>
        <taxon>Corethrella</taxon>
    </lineage>
</organism>
<dbReference type="PROSITE" id="PS50158">
    <property type="entry name" value="ZF_CCHC"/>
    <property type="match status" value="1"/>
</dbReference>
<evidence type="ECO:0000256" key="1">
    <source>
        <dbReference type="ARBA" id="ARBA00004123"/>
    </source>
</evidence>
<reference evidence="12" key="1">
    <citation type="journal article" date="2014" name="Insect Biochem. Mol. Biol.">
        <title>An insight into the sialome of the frog biting fly, Corethrella appendiculata.</title>
        <authorList>
            <person name="Ribeiro J.M.C."/>
            <person name="Chagas A.C."/>
            <person name="Pham V.M."/>
            <person name="Lounibos L.P."/>
            <person name="Calvo E."/>
        </authorList>
    </citation>
    <scope>NUCLEOTIDE SEQUENCE</scope>
    <source>
        <tissue evidence="12">Salivary glands</tissue>
    </source>
</reference>
<evidence type="ECO:0000256" key="7">
    <source>
        <dbReference type="ARBA" id="ARBA00041190"/>
    </source>
</evidence>
<feature type="compositionally biased region" description="Low complexity" evidence="10">
    <location>
        <begin position="420"/>
        <end position="429"/>
    </location>
</feature>
<dbReference type="GO" id="GO:0003723">
    <property type="term" value="F:RNA binding"/>
    <property type="evidence" value="ECO:0007669"/>
    <property type="project" value="TreeGrafter"/>
</dbReference>
<keyword evidence="4 9" id="KW-0863">Zinc-finger</keyword>
<dbReference type="InterPro" id="IPR036875">
    <property type="entry name" value="Znf_CCHC_sf"/>
</dbReference>
<dbReference type="GO" id="GO:0016874">
    <property type="term" value="F:ligase activity"/>
    <property type="evidence" value="ECO:0007669"/>
    <property type="project" value="UniProtKB-KW"/>
</dbReference>